<feature type="coiled-coil region" evidence="1">
    <location>
        <begin position="165"/>
        <end position="192"/>
    </location>
</feature>
<gene>
    <name evidence="3" type="ORF">UFOVP217_28</name>
</gene>
<feature type="transmembrane region" description="Helical" evidence="2">
    <location>
        <begin position="555"/>
        <end position="578"/>
    </location>
</feature>
<keyword evidence="2" id="KW-1133">Transmembrane helix</keyword>
<evidence type="ECO:0000256" key="2">
    <source>
        <dbReference type="SAM" id="Phobius"/>
    </source>
</evidence>
<evidence type="ECO:0000313" key="3">
    <source>
        <dbReference type="EMBL" id="CAB5218507.1"/>
    </source>
</evidence>
<proteinExistence type="predicted"/>
<accession>A0A6J7WL92</accession>
<dbReference type="Gene3D" id="1.10.287.1490">
    <property type="match status" value="1"/>
</dbReference>
<name>A0A6J7WL92_9CAUD</name>
<organism evidence="3">
    <name type="scientific">uncultured Caudovirales phage</name>
    <dbReference type="NCBI Taxonomy" id="2100421"/>
    <lineage>
        <taxon>Viruses</taxon>
        <taxon>Duplodnaviria</taxon>
        <taxon>Heunggongvirae</taxon>
        <taxon>Uroviricota</taxon>
        <taxon>Caudoviricetes</taxon>
        <taxon>Peduoviridae</taxon>
        <taxon>Maltschvirus</taxon>
        <taxon>Maltschvirus maltsch</taxon>
    </lineage>
</organism>
<reference evidence="3" key="1">
    <citation type="submission" date="2020-05" db="EMBL/GenBank/DDBJ databases">
        <authorList>
            <person name="Chiriac C."/>
            <person name="Salcher M."/>
            <person name="Ghai R."/>
            <person name="Kavagutti S V."/>
        </authorList>
    </citation>
    <scope>NUCLEOTIDE SEQUENCE</scope>
</reference>
<sequence>MADNIEIIIGADAGQLQAELTAATNELRKLEAQLKKSTDVQEITKLTTSIRYVKEAITGLNAESKALSGSLGKLPATSNQASQSLLNLSRIAQDAPFGFMGIANNINPLVESFGRLKKESGSTQVALQQLVAGLNGPAGLGLAIGIGTALLTVFSKQIGELTGGLFGASKAAEDLKKQKEELNKVTNQAYSDSAKEATQVLSMIAVLKSETETRQRKLDALKELNRINPEIFGGLKLEKDLVNDLDAAYKAYIQNQRAVIAVKLLQAEVDKKIEEGLKLEGLLLTEQEKKVKKASKTLEKYNENFGGAAGMGKKKLDFSQFNKILSDEEKVLQDKKDANNKIIQEYVAKLEELSQGIKVPVSQATKVKVEKPKKVEVPFNWEAEIYKLLHSQEGVQIAPQEIGVEIVLTPKTDQMMPGLLQASINDYVDKIKKLKLPKALIPFQLFPTASFDQLDYVSGVTGAVNQKLKDFYDKYNKLFKDAAESAKKSQGEIIMGFSTDTIALFASSLGTAIAGGTDSIKMAFQGLFGLIGDGLIQLGKYAILYSSAIIKLKEALAAGSGITGIGIGIGLILLGTLIKTAVSGIGKASKFAVGTRYAPGGMALVGERGPELVNLPRGSQVIPAAQTSNMMGGLQAIQVFGVLRGQDIYFSNKKYGQTYNRTT</sequence>
<feature type="coiled-coil region" evidence="1">
    <location>
        <begin position="13"/>
        <end position="40"/>
    </location>
</feature>
<keyword evidence="2" id="KW-0812">Transmembrane</keyword>
<evidence type="ECO:0000256" key="1">
    <source>
        <dbReference type="SAM" id="Coils"/>
    </source>
</evidence>
<keyword evidence="2" id="KW-0472">Membrane</keyword>
<protein>
    <submittedName>
        <fullName evidence="3">Uncharacterized protein</fullName>
    </submittedName>
</protein>
<dbReference type="EMBL" id="LR798259">
    <property type="protein sequence ID" value="CAB5218507.1"/>
    <property type="molecule type" value="Genomic_DNA"/>
</dbReference>
<keyword evidence="1" id="KW-0175">Coiled coil</keyword>